<evidence type="ECO:0000259" key="5">
    <source>
        <dbReference type="Pfam" id="PF16679"/>
    </source>
</evidence>
<dbReference type="CDD" id="cd08767">
    <property type="entry name" value="Cdt1_c"/>
    <property type="match status" value="1"/>
</dbReference>
<protein>
    <submittedName>
        <fullName evidence="6">DNA replication factor Cdt1</fullName>
    </submittedName>
</protein>
<evidence type="ECO:0000313" key="7">
    <source>
        <dbReference type="Proteomes" id="UP000000311"/>
    </source>
</evidence>
<feature type="compositionally biased region" description="Low complexity" evidence="3">
    <location>
        <begin position="94"/>
        <end position="107"/>
    </location>
</feature>
<dbReference type="PANTHER" id="PTHR28637">
    <property type="entry name" value="DNA REPLICATION FACTOR CDT1"/>
    <property type="match status" value="1"/>
</dbReference>
<dbReference type="GO" id="GO:0071163">
    <property type="term" value="P:DNA replication preinitiation complex assembly"/>
    <property type="evidence" value="ECO:0007669"/>
    <property type="project" value="InterPro"/>
</dbReference>
<dbReference type="GO" id="GO:0070182">
    <property type="term" value="F:DNA polymerase binding"/>
    <property type="evidence" value="ECO:0007669"/>
    <property type="project" value="TreeGrafter"/>
</dbReference>
<dbReference type="InterPro" id="IPR032054">
    <property type="entry name" value="Cdt1_C"/>
</dbReference>
<name>E2AFD1_CAMFO</name>
<comment type="similarity">
    <text evidence="1">Belongs to the Cdt1 family.</text>
</comment>
<dbReference type="GO" id="GO:0030174">
    <property type="term" value="P:regulation of DNA-templated DNA replication initiation"/>
    <property type="evidence" value="ECO:0007669"/>
    <property type="project" value="InterPro"/>
</dbReference>
<keyword evidence="2" id="KW-0131">Cell cycle</keyword>
<dbReference type="STRING" id="104421.E2AFD1"/>
<dbReference type="InterPro" id="IPR036390">
    <property type="entry name" value="WH_DNA-bd_sf"/>
</dbReference>
<evidence type="ECO:0000259" key="4">
    <source>
        <dbReference type="Pfam" id="PF08839"/>
    </source>
</evidence>
<evidence type="ECO:0000256" key="1">
    <source>
        <dbReference type="ARBA" id="ARBA00008356"/>
    </source>
</evidence>
<dbReference type="AlphaFoldDB" id="E2AFD1"/>
<dbReference type="OrthoDB" id="341730at2759"/>
<accession>E2AFD1</accession>
<feature type="domain" description="DNA replication factor Cdt1 C-terminal" evidence="5">
    <location>
        <begin position="146"/>
        <end position="239"/>
    </location>
</feature>
<organism evidence="7">
    <name type="scientific">Camponotus floridanus</name>
    <name type="common">Florida carpenter ant</name>
    <dbReference type="NCBI Taxonomy" id="104421"/>
    <lineage>
        <taxon>Eukaryota</taxon>
        <taxon>Metazoa</taxon>
        <taxon>Ecdysozoa</taxon>
        <taxon>Arthropoda</taxon>
        <taxon>Hexapoda</taxon>
        <taxon>Insecta</taxon>
        <taxon>Pterygota</taxon>
        <taxon>Neoptera</taxon>
        <taxon>Endopterygota</taxon>
        <taxon>Hymenoptera</taxon>
        <taxon>Apocrita</taxon>
        <taxon>Aculeata</taxon>
        <taxon>Formicoidea</taxon>
        <taxon>Formicidae</taxon>
        <taxon>Formicinae</taxon>
        <taxon>Camponotus</taxon>
    </lineage>
</organism>
<feature type="region of interest" description="Disordered" evidence="3">
    <location>
        <begin position="89"/>
        <end position="109"/>
    </location>
</feature>
<keyword evidence="7" id="KW-1185">Reference proteome</keyword>
<dbReference type="OMA" id="PKEPCSE"/>
<dbReference type="GO" id="GO:0000278">
    <property type="term" value="P:mitotic cell cycle"/>
    <property type="evidence" value="ECO:0007669"/>
    <property type="project" value="TreeGrafter"/>
</dbReference>
<reference evidence="6 7" key="1">
    <citation type="journal article" date="2010" name="Science">
        <title>Genomic comparison of the ants Camponotus floridanus and Harpegnathos saltator.</title>
        <authorList>
            <person name="Bonasio R."/>
            <person name="Zhang G."/>
            <person name="Ye C."/>
            <person name="Mutti N.S."/>
            <person name="Fang X."/>
            <person name="Qin N."/>
            <person name="Donahue G."/>
            <person name="Yang P."/>
            <person name="Li Q."/>
            <person name="Li C."/>
            <person name="Zhang P."/>
            <person name="Huang Z."/>
            <person name="Berger S.L."/>
            <person name="Reinberg D."/>
            <person name="Wang J."/>
            <person name="Liebig J."/>
        </authorList>
    </citation>
    <scope>NUCLEOTIDE SEQUENCE [LARGE SCALE GENOMIC DNA]</scope>
    <source>
        <strain evidence="7">C129</strain>
    </source>
</reference>
<evidence type="ECO:0000313" key="6">
    <source>
        <dbReference type="EMBL" id="EFN67824.1"/>
    </source>
</evidence>
<dbReference type="Proteomes" id="UP000000311">
    <property type="component" value="Unassembled WGS sequence"/>
</dbReference>
<dbReference type="GO" id="GO:0003677">
    <property type="term" value="F:DNA binding"/>
    <property type="evidence" value="ECO:0007669"/>
    <property type="project" value="InterPro"/>
</dbReference>
<dbReference type="Gene3D" id="1.10.10.1420">
    <property type="entry name" value="DNA replication factor Cdt1, C-terminal WH domain"/>
    <property type="match status" value="1"/>
</dbReference>
<dbReference type="EMBL" id="GL439108">
    <property type="protein sequence ID" value="EFN67824.1"/>
    <property type="molecule type" value="Genomic_DNA"/>
</dbReference>
<feature type="domain" description="CDT1 Geminin-binding" evidence="4">
    <location>
        <begin position="7"/>
        <end position="52"/>
    </location>
</feature>
<proteinExistence type="inferred from homology"/>
<dbReference type="InParanoid" id="E2AFD1"/>
<dbReference type="Pfam" id="PF08839">
    <property type="entry name" value="CDT1"/>
    <property type="match status" value="1"/>
</dbReference>
<dbReference type="InterPro" id="IPR045173">
    <property type="entry name" value="Cdt1"/>
</dbReference>
<sequence>MELKFLLVKNEHKKFLSSLESPKLMNIPNEKIRRHPEFDVESCKEIEQAKLPQPPVVEKPTAKYVLDKAKSLFNCGTRMEKALQRLAESNLTARSKSSSSMQESTTQTREDGIPKINVTIMDNSFMPSTQIKHLNTKLFKGISKTLLEKVRARQEAKALEAMTRTPNAIKETALYSRLPELAKFLRNIFVAEKKGVLSLQAVIQKLDNSFKTKLTSQEIEEHIRQLCKLIPTWISILNVQKVDYLKLDKNVEFAKIIKRLEILTNDKIKITS</sequence>
<dbReference type="GO" id="GO:0005634">
    <property type="term" value="C:nucleus"/>
    <property type="evidence" value="ECO:0007669"/>
    <property type="project" value="TreeGrafter"/>
</dbReference>
<evidence type="ECO:0000256" key="3">
    <source>
        <dbReference type="SAM" id="MobiDB-lite"/>
    </source>
</evidence>
<dbReference type="SUPFAM" id="SSF46785">
    <property type="entry name" value="Winged helix' DNA-binding domain"/>
    <property type="match status" value="1"/>
</dbReference>
<dbReference type="InterPro" id="IPR038090">
    <property type="entry name" value="Cdt1_C_WH_dom_sf"/>
</dbReference>
<dbReference type="InterPro" id="IPR014939">
    <property type="entry name" value="CDT1_Gemini-bd-like"/>
</dbReference>
<dbReference type="Pfam" id="PF16679">
    <property type="entry name" value="CDT1_C"/>
    <property type="match status" value="1"/>
</dbReference>
<evidence type="ECO:0000256" key="2">
    <source>
        <dbReference type="ARBA" id="ARBA00023306"/>
    </source>
</evidence>
<dbReference type="PANTHER" id="PTHR28637:SF1">
    <property type="entry name" value="DNA REPLICATION FACTOR CDT1"/>
    <property type="match status" value="1"/>
</dbReference>
<gene>
    <name evidence="6" type="ORF">EAG_07322</name>
</gene>
<dbReference type="GO" id="GO:0000076">
    <property type="term" value="P:DNA replication checkpoint signaling"/>
    <property type="evidence" value="ECO:0007669"/>
    <property type="project" value="TreeGrafter"/>
</dbReference>